<keyword evidence="3" id="KW-0288">FMN</keyword>
<dbReference type="Pfam" id="PF01070">
    <property type="entry name" value="FMN_dh"/>
    <property type="match status" value="1"/>
</dbReference>
<dbReference type="PIRSF" id="PIRSF000138">
    <property type="entry name" value="Al-hdrx_acd_dh"/>
    <property type="match status" value="1"/>
</dbReference>
<evidence type="ECO:0000256" key="1">
    <source>
        <dbReference type="ARBA" id="ARBA00001917"/>
    </source>
</evidence>
<dbReference type="RefSeq" id="WP_242005304.1">
    <property type="nucleotide sequence ID" value="NZ_JAPIUZ010000001.1"/>
</dbReference>
<evidence type="ECO:0000313" key="8">
    <source>
        <dbReference type="Proteomes" id="UP001301152"/>
    </source>
</evidence>
<dbReference type="InterPro" id="IPR013785">
    <property type="entry name" value="Aldolase_TIM"/>
</dbReference>
<dbReference type="InterPro" id="IPR000262">
    <property type="entry name" value="FMN-dep_DH"/>
</dbReference>
<keyword evidence="4" id="KW-0560">Oxidoreductase</keyword>
<dbReference type="InterPro" id="IPR012133">
    <property type="entry name" value="Alpha-hydoxy_acid_DH_FMN"/>
</dbReference>
<dbReference type="PROSITE" id="PS51349">
    <property type="entry name" value="FMN_HYDROXY_ACID_DH_2"/>
    <property type="match status" value="1"/>
</dbReference>
<dbReference type="InterPro" id="IPR037396">
    <property type="entry name" value="FMN_HAD"/>
</dbReference>
<dbReference type="PANTHER" id="PTHR10578:SF107">
    <property type="entry name" value="2-HYDROXYACID OXIDASE 1"/>
    <property type="match status" value="1"/>
</dbReference>
<organism evidence="7 8">
    <name type="scientific">Acetobacter thailandicus</name>
    <dbReference type="NCBI Taxonomy" id="1502842"/>
    <lineage>
        <taxon>Bacteria</taxon>
        <taxon>Pseudomonadati</taxon>
        <taxon>Pseudomonadota</taxon>
        <taxon>Alphaproteobacteria</taxon>
        <taxon>Acetobacterales</taxon>
        <taxon>Acetobacteraceae</taxon>
        <taxon>Acetobacter</taxon>
    </lineage>
</organism>
<dbReference type="InterPro" id="IPR008259">
    <property type="entry name" value="FMN_hydac_DH_AS"/>
</dbReference>
<comment type="caution">
    <text evidence="7">The sequence shown here is derived from an EMBL/GenBank/DDBJ whole genome shotgun (WGS) entry which is preliminary data.</text>
</comment>
<dbReference type="EMBL" id="JAPIUZ010000001">
    <property type="protein sequence ID" value="MCX2563131.1"/>
    <property type="molecule type" value="Genomic_DNA"/>
</dbReference>
<dbReference type="Proteomes" id="UP001301152">
    <property type="component" value="Unassembled WGS sequence"/>
</dbReference>
<accession>A0ABT3QCW1</accession>
<feature type="domain" description="FMN hydroxy acid dehydrogenase" evidence="6">
    <location>
        <begin position="1"/>
        <end position="380"/>
    </location>
</feature>
<evidence type="ECO:0000313" key="7">
    <source>
        <dbReference type="EMBL" id="MCX2563131.1"/>
    </source>
</evidence>
<dbReference type="PANTHER" id="PTHR10578">
    <property type="entry name" value="S -2-HYDROXY-ACID OXIDASE-RELATED"/>
    <property type="match status" value="1"/>
</dbReference>
<dbReference type="SUPFAM" id="SSF51395">
    <property type="entry name" value="FMN-linked oxidoreductases"/>
    <property type="match status" value="1"/>
</dbReference>
<gene>
    <name evidence="7" type="ORF">OQ497_04035</name>
</gene>
<evidence type="ECO:0000259" key="6">
    <source>
        <dbReference type="PROSITE" id="PS51349"/>
    </source>
</evidence>
<sequence length="382" mass="41780">MMACVDSAELQKKAEKFLPRLFRDYVAGGAHEERTLQANRDEFRKWTIKPRCLRDVSSVSTTTQWLGYDCSAPFMLAPVGFAGMMRQGGDLMAARAAAKEKIPFCVSTFSIASLEEICRVPGADVLAQIYVFRDRDITRDMMERARKCGVRTLIFTVDTPVTPLRPRDERNGFRRLSKPSLAQLASFAAAWRWGAGMARHGMPQLRNLSAYGMGHSLLEQAKNAASQIDPGLTWRDLEWFRAQWSGQLLVKGIMHADDASRCVAAGADAVIVSNHGGRQLDPAPATLAVLPEIVQSAGQDCSVVIDSGIRRGGDVVTSLAQGASLTASGRPWAWAVAAGGESGVREMISLLRREIYDVFALSGHNSVESLRLAGVDVLKRQK</sequence>
<evidence type="ECO:0000256" key="3">
    <source>
        <dbReference type="ARBA" id="ARBA00022643"/>
    </source>
</evidence>
<dbReference type="CDD" id="cd02809">
    <property type="entry name" value="alpha_hydroxyacid_oxid_FMN"/>
    <property type="match status" value="1"/>
</dbReference>
<dbReference type="PROSITE" id="PS00557">
    <property type="entry name" value="FMN_HYDROXY_ACID_DH_1"/>
    <property type="match status" value="1"/>
</dbReference>
<reference evidence="7 8" key="1">
    <citation type="submission" date="2022-11" db="EMBL/GenBank/DDBJ databases">
        <title>Genome sequencing of Acetobacter type strain.</title>
        <authorList>
            <person name="Heo J."/>
            <person name="Lee D."/>
            <person name="Han B.-H."/>
            <person name="Hong S.-B."/>
            <person name="Kwon S.-W."/>
        </authorList>
    </citation>
    <scope>NUCLEOTIDE SEQUENCE [LARGE SCALE GENOMIC DNA]</scope>
    <source>
        <strain evidence="7 8">KACC 21253</strain>
    </source>
</reference>
<keyword evidence="2" id="KW-0285">Flavoprotein</keyword>
<comment type="similarity">
    <text evidence="5">Belongs to the FMN-dependent alpha-hydroxy acid dehydrogenase family.</text>
</comment>
<protein>
    <submittedName>
        <fullName evidence="7">Alpha-hydroxy acid oxidase</fullName>
    </submittedName>
</protein>
<comment type="cofactor">
    <cofactor evidence="1">
        <name>FMN</name>
        <dbReference type="ChEBI" id="CHEBI:58210"/>
    </cofactor>
</comment>
<evidence type="ECO:0000256" key="5">
    <source>
        <dbReference type="ARBA" id="ARBA00024042"/>
    </source>
</evidence>
<dbReference type="Gene3D" id="3.20.20.70">
    <property type="entry name" value="Aldolase class I"/>
    <property type="match status" value="1"/>
</dbReference>
<keyword evidence="8" id="KW-1185">Reference proteome</keyword>
<proteinExistence type="inferred from homology"/>
<evidence type="ECO:0000256" key="2">
    <source>
        <dbReference type="ARBA" id="ARBA00022630"/>
    </source>
</evidence>
<evidence type="ECO:0000256" key="4">
    <source>
        <dbReference type="ARBA" id="ARBA00023002"/>
    </source>
</evidence>
<name>A0ABT3QCW1_9PROT</name>